<organism evidence="1 2">
    <name type="scientific">Lampropedia puyangensis</name>
    <dbReference type="NCBI Taxonomy" id="1330072"/>
    <lineage>
        <taxon>Bacteria</taxon>
        <taxon>Pseudomonadati</taxon>
        <taxon>Pseudomonadota</taxon>
        <taxon>Betaproteobacteria</taxon>
        <taxon>Burkholderiales</taxon>
        <taxon>Comamonadaceae</taxon>
        <taxon>Lampropedia</taxon>
    </lineage>
</organism>
<accession>A0A4S8ETA7</accession>
<keyword evidence="2" id="KW-1185">Reference proteome</keyword>
<protein>
    <submittedName>
        <fullName evidence="1">Uncharacterized protein</fullName>
    </submittedName>
</protein>
<dbReference type="EMBL" id="STFG01000026">
    <property type="protein sequence ID" value="THT97706.1"/>
    <property type="molecule type" value="Genomic_DNA"/>
</dbReference>
<gene>
    <name evidence="1" type="ORF">E9531_15525</name>
</gene>
<dbReference type="AlphaFoldDB" id="A0A4S8ETA7"/>
<evidence type="ECO:0000313" key="2">
    <source>
        <dbReference type="Proteomes" id="UP000308917"/>
    </source>
</evidence>
<dbReference type="Proteomes" id="UP000308917">
    <property type="component" value="Unassembled WGS sequence"/>
</dbReference>
<evidence type="ECO:0000313" key="1">
    <source>
        <dbReference type="EMBL" id="THT97706.1"/>
    </source>
</evidence>
<name>A0A4S8ETA7_9BURK</name>
<proteinExistence type="predicted"/>
<comment type="caution">
    <text evidence="1">The sequence shown here is derived from an EMBL/GenBank/DDBJ whole genome shotgun (WGS) entry which is preliminary data.</text>
</comment>
<dbReference type="RefSeq" id="WP_136574688.1">
    <property type="nucleotide sequence ID" value="NZ_STFG01000026.1"/>
</dbReference>
<reference evidence="1 2" key="1">
    <citation type="journal article" date="2015" name="Antonie Van Leeuwenhoek">
        <title>Lampropedia puyangensis sp. nov., isolated from symptomatic bark of Populus ? euramericana canker and emended description of Lampropedia hyalina (Ehrenberg 1832) Lee et al. 2004.</title>
        <authorList>
            <person name="Li Y."/>
            <person name="Wang T."/>
            <person name="Piao C.G."/>
            <person name="Wang L.F."/>
            <person name="Tian G.Z."/>
            <person name="Zhu T.H."/>
            <person name="Guo M.W."/>
        </authorList>
    </citation>
    <scope>NUCLEOTIDE SEQUENCE [LARGE SCALE GENOMIC DNA]</scope>
    <source>
        <strain evidence="1 2">2-bin</strain>
    </source>
</reference>
<sequence length="317" mass="36142">MNFSTHTHTHSHEALCTALAWLEQCREVVKTVYRKRYALTQGQTPFVERQQDMAALLELLRGKPSLGTVNIQHVWQLDAYCRAFAHWLSNERDFLSSAHSAMPDEALTDMMLTQLLLAFEMPDVVALRQSIRKRHAHAITAMFGRLQQCKMRAPELMLLRIDLGRANDFGHEGIGLSQGHLPFVNQCTELLAWMRQEFAHAYVHDEMKLVYSAAKGLRARVLIAMDCEQVYSDQAVGDAVCKAWTNRFGPTGATAYNCNNPWYKSQQSPCSIGFFPLEQGSFMERVNPMVVSLTQAEPLLHVAFPDLNRLRYANFHR</sequence>